<sequence length="80" mass="8588">MFVRLSRTPSAGAPAGRREYVKSGRGTRASPPIMIERGRGAGSGFNAAASSWDRGPPIPFGDRGDRLIPPAWMFFEIPGN</sequence>
<gene>
    <name evidence="2" type="ORF">AB0I59_11230</name>
</gene>
<feature type="region of interest" description="Disordered" evidence="1">
    <location>
        <begin position="1"/>
        <end position="40"/>
    </location>
</feature>
<evidence type="ECO:0000256" key="1">
    <source>
        <dbReference type="SAM" id="MobiDB-lite"/>
    </source>
</evidence>
<dbReference type="RefSeq" id="WP_358132095.1">
    <property type="nucleotide sequence ID" value="NZ_JBFALK010000005.1"/>
</dbReference>
<comment type="caution">
    <text evidence="2">The sequence shown here is derived from an EMBL/GenBank/DDBJ whole genome shotgun (WGS) entry which is preliminary data.</text>
</comment>
<dbReference type="EMBL" id="JBFALK010000005">
    <property type="protein sequence ID" value="MEV0969198.1"/>
    <property type="molecule type" value="Genomic_DNA"/>
</dbReference>
<organism evidence="2 3">
    <name type="scientific">Microtetraspora glauca</name>
    <dbReference type="NCBI Taxonomy" id="1996"/>
    <lineage>
        <taxon>Bacteria</taxon>
        <taxon>Bacillati</taxon>
        <taxon>Actinomycetota</taxon>
        <taxon>Actinomycetes</taxon>
        <taxon>Streptosporangiales</taxon>
        <taxon>Streptosporangiaceae</taxon>
        <taxon>Microtetraspora</taxon>
    </lineage>
</organism>
<evidence type="ECO:0000313" key="2">
    <source>
        <dbReference type="EMBL" id="MEV0969198.1"/>
    </source>
</evidence>
<accession>A0ABV3GC31</accession>
<keyword evidence="3" id="KW-1185">Reference proteome</keyword>
<name>A0ABV3GC31_MICGL</name>
<proteinExistence type="predicted"/>
<evidence type="ECO:0000313" key="3">
    <source>
        <dbReference type="Proteomes" id="UP001551675"/>
    </source>
</evidence>
<dbReference type="Proteomes" id="UP001551675">
    <property type="component" value="Unassembled WGS sequence"/>
</dbReference>
<reference evidence="2 3" key="1">
    <citation type="submission" date="2024-06" db="EMBL/GenBank/DDBJ databases">
        <title>The Natural Products Discovery Center: Release of the First 8490 Sequenced Strains for Exploring Actinobacteria Biosynthetic Diversity.</title>
        <authorList>
            <person name="Kalkreuter E."/>
            <person name="Kautsar S.A."/>
            <person name="Yang D."/>
            <person name="Bader C.D."/>
            <person name="Teijaro C.N."/>
            <person name="Fluegel L."/>
            <person name="Davis C.M."/>
            <person name="Simpson J.R."/>
            <person name="Lauterbach L."/>
            <person name="Steele A.D."/>
            <person name="Gui C."/>
            <person name="Meng S."/>
            <person name="Li G."/>
            <person name="Viehrig K."/>
            <person name="Ye F."/>
            <person name="Su P."/>
            <person name="Kiefer A.F."/>
            <person name="Nichols A."/>
            <person name="Cepeda A.J."/>
            <person name="Yan W."/>
            <person name="Fan B."/>
            <person name="Jiang Y."/>
            <person name="Adhikari A."/>
            <person name="Zheng C.-J."/>
            <person name="Schuster L."/>
            <person name="Cowan T.M."/>
            <person name="Smanski M.J."/>
            <person name="Chevrette M.G."/>
            <person name="De Carvalho L.P.S."/>
            <person name="Shen B."/>
        </authorList>
    </citation>
    <scope>NUCLEOTIDE SEQUENCE [LARGE SCALE GENOMIC DNA]</scope>
    <source>
        <strain evidence="2 3">NPDC050100</strain>
    </source>
</reference>
<protein>
    <submittedName>
        <fullName evidence="2">Uncharacterized protein</fullName>
    </submittedName>
</protein>